<dbReference type="EMBL" id="FOCQ01000013">
    <property type="protein sequence ID" value="SEN53575.1"/>
    <property type="molecule type" value="Genomic_DNA"/>
</dbReference>
<name>A0A1H8JB50_9BACL</name>
<gene>
    <name evidence="1" type="ORF">SAMN05444955_113133</name>
    <name evidence="2" type="ORF">SAMN05444955_12326</name>
    <name evidence="3" type="ORF">SAMN05444955_12616</name>
</gene>
<dbReference type="InterPro" id="IPR036410">
    <property type="entry name" value="HSP_DnaJ_Cys-rich_dom_sf"/>
</dbReference>
<dbReference type="Proteomes" id="UP000199695">
    <property type="component" value="Unassembled WGS sequence"/>
</dbReference>
<evidence type="ECO:0000313" key="2">
    <source>
        <dbReference type="EMBL" id="SEN78010.1"/>
    </source>
</evidence>
<dbReference type="EMBL" id="FOCQ01000023">
    <property type="protein sequence ID" value="SEN78010.1"/>
    <property type="molecule type" value="Genomic_DNA"/>
</dbReference>
<dbReference type="Gene3D" id="6.20.20.10">
    <property type="match status" value="1"/>
</dbReference>
<organism evidence="2 4">
    <name type="scientific">Lihuaxuella thermophila</name>
    <dbReference type="NCBI Taxonomy" id="1173111"/>
    <lineage>
        <taxon>Bacteria</taxon>
        <taxon>Bacillati</taxon>
        <taxon>Bacillota</taxon>
        <taxon>Bacilli</taxon>
        <taxon>Bacillales</taxon>
        <taxon>Thermoactinomycetaceae</taxon>
        <taxon>Lihuaxuella</taxon>
    </lineage>
</organism>
<keyword evidence="4" id="KW-1185">Reference proteome</keyword>
<reference evidence="2 4" key="1">
    <citation type="submission" date="2016-10" db="EMBL/GenBank/DDBJ databases">
        <authorList>
            <person name="de Groot N.N."/>
        </authorList>
    </citation>
    <scope>NUCLEOTIDE SEQUENCE [LARGE SCALE GENOMIC DNA]</scope>
    <source>
        <strain evidence="2 4">DSM 46701</strain>
    </source>
</reference>
<evidence type="ECO:0000313" key="1">
    <source>
        <dbReference type="EMBL" id="SEN53575.1"/>
    </source>
</evidence>
<evidence type="ECO:0000313" key="3">
    <source>
        <dbReference type="EMBL" id="SEN80573.1"/>
    </source>
</evidence>
<dbReference type="EMBL" id="FOCQ01000026">
    <property type="protein sequence ID" value="SEN80573.1"/>
    <property type="molecule type" value="Genomic_DNA"/>
</dbReference>
<proteinExistence type="predicted"/>
<dbReference type="SUPFAM" id="SSF57938">
    <property type="entry name" value="DnaJ/Hsp40 cysteine-rich domain"/>
    <property type="match status" value="1"/>
</dbReference>
<protein>
    <submittedName>
        <fullName evidence="2">Uncharacterized protein</fullName>
    </submittedName>
</protein>
<dbReference type="AlphaFoldDB" id="A0A1H8JB50"/>
<accession>A0A1H8JB50</accession>
<evidence type="ECO:0000313" key="4">
    <source>
        <dbReference type="Proteomes" id="UP000199695"/>
    </source>
</evidence>
<dbReference type="RefSeq" id="WP_170839956.1">
    <property type="nucleotide sequence ID" value="NZ_FOCQ01000013.1"/>
</dbReference>
<sequence length="53" mass="6021">MEGKRECPYCEGTGKEWDYAYNSEIGEEVRVVLDDPCEECGGTGFIQDTPEKR</sequence>